<evidence type="ECO:0000256" key="1">
    <source>
        <dbReference type="ARBA" id="ARBA00022649"/>
    </source>
</evidence>
<keyword evidence="5" id="KW-1185">Reference proteome</keyword>
<dbReference type="Pfam" id="PF05016">
    <property type="entry name" value="ParE_toxin"/>
    <property type="match status" value="1"/>
</dbReference>
<evidence type="ECO:0000313" key="5">
    <source>
        <dbReference type="Proteomes" id="UP000629596"/>
    </source>
</evidence>
<evidence type="ECO:0000313" key="2">
    <source>
        <dbReference type="EMBL" id="MBC8601744.1"/>
    </source>
</evidence>
<reference evidence="3 4" key="1">
    <citation type="submission" date="2018-07" db="EMBL/GenBank/DDBJ databases">
        <title>Parabacteroides acidifaciens nov. sp., isolated from human feces.</title>
        <authorList>
            <person name="Wang Y.J."/>
        </authorList>
    </citation>
    <scope>NUCLEOTIDE SEQUENCE [LARGE SCALE GENOMIC DNA]</scope>
    <source>
        <strain evidence="3 4">426-9</strain>
    </source>
</reference>
<dbReference type="EMBL" id="QREV01000015">
    <property type="protein sequence ID" value="RDU49578.1"/>
    <property type="molecule type" value="Genomic_DNA"/>
</dbReference>
<protein>
    <submittedName>
        <fullName evidence="3">Type II toxin-antitoxin system RelE/ParE family toxin</fullName>
    </submittedName>
</protein>
<dbReference type="Gene3D" id="3.30.2310.20">
    <property type="entry name" value="RelE-like"/>
    <property type="match status" value="1"/>
</dbReference>
<dbReference type="EMBL" id="JACRTI010000015">
    <property type="protein sequence ID" value="MBC8601744.1"/>
    <property type="molecule type" value="Genomic_DNA"/>
</dbReference>
<reference evidence="2 5" key="2">
    <citation type="submission" date="2020-08" db="EMBL/GenBank/DDBJ databases">
        <title>Genome public.</title>
        <authorList>
            <person name="Liu C."/>
            <person name="Sun Q."/>
        </authorList>
    </citation>
    <scope>NUCLEOTIDE SEQUENCE [LARGE SCALE GENOMIC DNA]</scope>
    <source>
        <strain evidence="2 5">426_9</strain>
    </source>
</reference>
<dbReference type="AlphaFoldDB" id="A0A3D8HF68"/>
<evidence type="ECO:0000313" key="3">
    <source>
        <dbReference type="EMBL" id="RDU49578.1"/>
    </source>
</evidence>
<evidence type="ECO:0000313" key="4">
    <source>
        <dbReference type="Proteomes" id="UP000256321"/>
    </source>
</evidence>
<keyword evidence="1" id="KW-1277">Toxin-antitoxin system</keyword>
<dbReference type="Proteomes" id="UP000256321">
    <property type="component" value="Unassembled WGS sequence"/>
</dbReference>
<organism evidence="3 4">
    <name type="scientific">Parabacteroides acidifaciens</name>
    <dbReference type="NCBI Taxonomy" id="2290935"/>
    <lineage>
        <taxon>Bacteria</taxon>
        <taxon>Pseudomonadati</taxon>
        <taxon>Bacteroidota</taxon>
        <taxon>Bacteroidia</taxon>
        <taxon>Bacteroidales</taxon>
        <taxon>Tannerellaceae</taxon>
        <taxon>Parabacteroides</taxon>
    </lineage>
</organism>
<sequence>MEIRSSRLFKQQVADLLYYLKATYGRRVTLRVRDEIENKIFLLKSFPDMGTVELLLEKEPLNYRYLVIKHNKIIYTVEDNYIFIHLLWDCRQDPQHLIDLIKAVD</sequence>
<dbReference type="InterPro" id="IPR035093">
    <property type="entry name" value="RelE/ParE_toxin_dom_sf"/>
</dbReference>
<gene>
    <name evidence="3" type="ORF">DWU89_08620</name>
    <name evidence="2" type="ORF">H8784_08420</name>
</gene>
<dbReference type="Proteomes" id="UP000629596">
    <property type="component" value="Unassembled WGS sequence"/>
</dbReference>
<accession>A0A3D8HF68</accession>
<name>A0A3D8HF68_9BACT</name>
<comment type="caution">
    <text evidence="3">The sequence shown here is derived from an EMBL/GenBank/DDBJ whole genome shotgun (WGS) entry which is preliminary data.</text>
</comment>
<proteinExistence type="predicted"/>
<dbReference type="InterPro" id="IPR007712">
    <property type="entry name" value="RelE/ParE_toxin"/>
</dbReference>
<dbReference type="RefSeq" id="WP_115499244.1">
    <property type="nucleotide sequence ID" value="NZ_JACRTI010000015.1"/>
</dbReference>